<feature type="domain" description="Low molecular weight antigen MTB12-like C-terminal" evidence="3">
    <location>
        <begin position="57"/>
        <end position="167"/>
    </location>
</feature>
<evidence type="ECO:0000259" key="3">
    <source>
        <dbReference type="Pfam" id="PF26580"/>
    </source>
</evidence>
<name>A0A7I7SA20_9MYCO</name>
<dbReference type="InterPro" id="IPR058644">
    <property type="entry name" value="Mtb12-like_C"/>
</dbReference>
<proteinExistence type="inferred from homology"/>
<dbReference type="Pfam" id="PF26580">
    <property type="entry name" value="Mtb12_C"/>
    <property type="match status" value="1"/>
</dbReference>
<comment type="caution">
    <text evidence="4">The sequence shown here is derived from an EMBL/GenBank/DDBJ whole genome shotgun (WGS) entry which is preliminary data.</text>
</comment>
<keyword evidence="1" id="KW-0732">Signal</keyword>
<gene>
    <name evidence="4" type="ORF">B8W67_02555</name>
</gene>
<evidence type="ECO:0000313" key="4">
    <source>
        <dbReference type="EMBL" id="OSC35620.1"/>
    </source>
</evidence>
<sequence>MSTTKIFATSVAAVAVLGTAGLASMSVAASPVPAVQPVVFDSPLPLDPPPSPAPDADLPTAETLTGLLDNLVDPETSDELKSDLVAGGLKRHQANVLDHKLRQAGRRGELPLTFTADNIQSTGDNAVSADVTVTGPKIPAPIEKNVTFVNENGWMLSQDTADELVEAIVGRLPN</sequence>
<accession>A0A7I7SA20</accession>
<comment type="similarity">
    <text evidence="2">Belongs to the MTB12 family.</text>
</comment>
<organism evidence="4 5">
    <name type="scientific">Mycolicibacillus koreensis</name>
    <dbReference type="NCBI Taxonomy" id="1069220"/>
    <lineage>
        <taxon>Bacteria</taxon>
        <taxon>Bacillati</taxon>
        <taxon>Actinomycetota</taxon>
        <taxon>Actinomycetes</taxon>
        <taxon>Mycobacteriales</taxon>
        <taxon>Mycobacteriaceae</taxon>
        <taxon>Mycolicibacillus</taxon>
    </lineage>
</organism>
<evidence type="ECO:0000256" key="1">
    <source>
        <dbReference type="ARBA" id="ARBA00022729"/>
    </source>
</evidence>
<dbReference type="AlphaFoldDB" id="A0A7I7SA20"/>
<evidence type="ECO:0000313" key="5">
    <source>
        <dbReference type="Proteomes" id="UP000193577"/>
    </source>
</evidence>
<protein>
    <recommendedName>
        <fullName evidence="3">Low molecular weight antigen MTB12-like C-terminal domain-containing protein</fullName>
    </recommendedName>
</protein>
<evidence type="ECO:0000256" key="2">
    <source>
        <dbReference type="ARBA" id="ARBA00093774"/>
    </source>
</evidence>
<dbReference type="RefSeq" id="WP_069391560.1">
    <property type="nucleotide sequence ID" value="NZ_AP022594.1"/>
</dbReference>
<reference evidence="4 5" key="1">
    <citation type="submission" date="2017-04" db="EMBL/GenBank/DDBJ databases">
        <title>The new phylogeny of genus Mycobacterium.</title>
        <authorList>
            <person name="Tortoli E."/>
            <person name="Trovato A."/>
            <person name="Cirillo D.M."/>
        </authorList>
    </citation>
    <scope>NUCLEOTIDE SEQUENCE [LARGE SCALE GENOMIC DNA]</scope>
    <source>
        <strain evidence="4 5">KCTC 19819</strain>
    </source>
</reference>
<dbReference type="Proteomes" id="UP000193577">
    <property type="component" value="Unassembled WGS sequence"/>
</dbReference>
<keyword evidence="5" id="KW-1185">Reference proteome</keyword>
<dbReference type="EMBL" id="NCXO01000003">
    <property type="protein sequence ID" value="OSC35620.1"/>
    <property type="molecule type" value="Genomic_DNA"/>
</dbReference>
<dbReference type="OrthoDB" id="4752056at2"/>